<dbReference type="EnsemblPlants" id="PGSC0003DMT400052578">
    <property type="protein sequence ID" value="PGSC0003DMT400052578"/>
    <property type="gene ID" value="PGSC0003DMG400020402"/>
</dbReference>
<keyword evidence="7" id="KW-1185">Reference proteome</keyword>
<evidence type="ECO:0000256" key="4">
    <source>
        <dbReference type="SAM" id="MobiDB-lite"/>
    </source>
</evidence>
<accession>M1BTM1</accession>
<protein>
    <recommendedName>
        <fullName evidence="2">RING-type E3 ubiquitin transferase</fullName>
        <ecNumber evidence="2">2.3.2.27</ecNumber>
    </recommendedName>
</protein>
<dbReference type="InterPro" id="IPR014729">
    <property type="entry name" value="Rossmann-like_a/b/a_fold"/>
</dbReference>
<dbReference type="InterPro" id="IPR051348">
    <property type="entry name" value="U-box_ubiquitin_ligases"/>
</dbReference>
<dbReference type="PANTHER" id="PTHR45647:SF143">
    <property type="entry name" value="U-BOX DOMAIN-CONTAINING PROTEIN 35-LIKE ISOFORM X1"/>
    <property type="match status" value="1"/>
</dbReference>
<keyword evidence="5" id="KW-1133">Transmembrane helix</keyword>
<proteinExistence type="predicted"/>
<dbReference type="PANTHER" id="PTHR45647">
    <property type="entry name" value="OS02G0152300 PROTEIN"/>
    <property type="match status" value="1"/>
</dbReference>
<evidence type="ECO:0000256" key="5">
    <source>
        <dbReference type="SAM" id="Phobius"/>
    </source>
</evidence>
<dbReference type="eggNOG" id="ENOG502QUM2">
    <property type="taxonomic scope" value="Eukaryota"/>
</dbReference>
<dbReference type="PaxDb" id="4113-PGSC0003DMT400052578"/>
<name>M1BTM1_SOLTU</name>
<dbReference type="Gramene" id="PGSC0003DMT400052578">
    <property type="protein sequence ID" value="PGSC0003DMT400052578"/>
    <property type="gene ID" value="PGSC0003DMG400020402"/>
</dbReference>
<dbReference type="SUPFAM" id="SSF52402">
    <property type="entry name" value="Adenine nucleotide alpha hydrolases-like"/>
    <property type="match status" value="1"/>
</dbReference>
<evidence type="ECO:0000256" key="1">
    <source>
        <dbReference type="ARBA" id="ARBA00000900"/>
    </source>
</evidence>
<dbReference type="AlphaFoldDB" id="M1BTM1"/>
<keyword evidence="3" id="KW-0833">Ubl conjugation pathway</keyword>
<feature type="transmembrane region" description="Helical" evidence="5">
    <location>
        <begin position="426"/>
        <end position="444"/>
    </location>
</feature>
<dbReference type="EC" id="2.3.2.27" evidence="2"/>
<dbReference type="InParanoid" id="M1BTM1"/>
<dbReference type="Proteomes" id="UP000011115">
    <property type="component" value="Unassembled WGS sequence"/>
</dbReference>
<keyword evidence="5" id="KW-0472">Membrane</keyword>
<feature type="compositionally biased region" description="Basic and acidic residues" evidence="4">
    <location>
        <begin position="379"/>
        <end position="393"/>
    </location>
</feature>
<evidence type="ECO:0000313" key="6">
    <source>
        <dbReference type="EnsemblPlants" id="PGSC0003DMT400052578"/>
    </source>
</evidence>
<organism evidence="6 7">
    <name type="scientific">Solanum tuberosum</name>
    <name type="common">Potato</name>
    <dbReference type="NCBI Taxonomy" id="4113"/>
    <lineage>
        <taxon>Eukaryota</taxon>
        <taxon>Viridiplantae</taxon>
        <taxon>Streptophyta</taxon>
        <taxon>Embryophyta</taxon>
        <taxon>Tracheophyta</taxon>
        <taxon>Spermatophyta</taxon>
        <taxon>Magnoliopsida</taxon>
        <taxon>eudicotyledons</taxon>
        <taxon>Gunneridae</taxon>
        <taxon>Pentapetalae</taxon>
        <taxon>asterids</taxon>
        <taxon>lamiids</taxon>
        <taxon>Solanales</taxon>
        <taxon>Solanaceae</taxon>
        <taxon>Solanoideae</taxon>
        <taxon>Solaneae</taxon>
        <taxon>Solanum</taxon>
    </lineage>
</organism>
<dbReference type="HOGENOM" id="CLU_720324_0_0_1"/>
<evidence type="ECO:0000313" key="7">
    <source>
        <dbReference type="Proteomes" id="UP000011115"/>
    </source>
</evidence>
<dbReference type="OMA" id="YFTIYVY"/>
<reference evidence="7" key="1">
    <citation type="journal article" date="2011" name="Nature">
        <title>Genome sequence and analysis of the tuber crop potato.</title>
        <authorList>
            <consortium name="The Potato Genome Sequencing Consortium"/>
        </authorList>
    </citation>
    <scope>NUCLEOTIDE SEQUENCE [LARGE SCALE GENOMIC DNA]</scope>
    <source>
        <strain evidence="7">cv. DM1-3 516 R44</strain>
    </source>
</reference>
<dbReference type="GO" id="GO:0061630">
    <property type="term" value="F:ubiquitin protein ligase activity"/>
    <property type="evidence" value="ECO:0007669"/>
    <property type="project" value="UniProtKB-EC"/>
</dbReference>
<sequence>MVSLQGLNEERLVAVAIDKNKGSQYALRWATENVLTKGQKVTLLHVPQTQTTSAPQSPTSCNNVGGNDSSIGQDSNSQCTDLFLPFRVFCSFKEIAYDLIILEGQDIAKSLIDYVSLYRVQNLILGCPSKNGISRLFTKSDVANTVMKKAPSFCNIYIVSKGMKISSTRMASHPLKRRSSNPSIRVPPQRNSNFDATNLMSPFPRVSISTNKTSDEVYVAKADNSFSGSDRMSTDSTLFLDCYDNLGSEVHSHHPSVSMDSKNVGEPTRLSGFGPTRLVDHMHSTNDFLLSEQKCEENSLSSDKIKEMEEKLRRLELQTIQTMEMYHAACKEALREKQKLKELENLRKEDVKKLEEARREKEEALDRVAKEKALRIASKEEAKAAQRKAEREAQKRKRFERKALKKSEAKKSTIKSLVHSQKAIKYQSLLRILVVLIIFYLYFFELR</sequence>
<evidence type="ECO:0000256" key="3">
    <source>
        <dbReference type="ARBA" id="ARBA00022786"/>
    </source>
</evidence>
<dbReference type="Gene3D" id="3.40.50.620">
    <property type="entry name" value="HUPs"/>
    <property type="match status" value="1"/>
</dbReference>
<comment type="catalytic activity">
    <reaction evidence="1">
        <text>S-ubiquitinyl-[E2 ubiquitin-conjugating enzyme]-L-cysteine + [acceptor protein]-L-lysine = [E2 ubiquitin-conjugating enzyme]-L-cysteine + N(6)-ubiquitinyl-[acceptor protein]-L-lysine.</text>
        <dbReference type="EC" id="2.3.2.27"/>
    </reaction>
</comment>
<evidence type="ECO:0000256" key="2">
    <source>
        <dbReference type="ARBA" id="ARBA00012483"/>
    </source>
</evidence>
<dbReference type="ExpressionAtlas" id="M1BTM1">
    <property type="expression patterns" value="baseline"/>
</dbReference>
<reference evidence="6" key="2">
    <citation type="submission" date="2015-06" db="UniProtKB">
        <authorList>
            <consortium name="EnsemblPlants"/>
        </authorList>
    </citation>
    <scope>IDENTIFICATION</scope>
    <source>
        <strain evidence="6">DM1-3 516 R44</strain>
    </source>
</reference>
<keyword evidence="5" id="KW-0812">Transmembrane</keyword>
<dbReference type="CDD" id="cd01989">
    <property type="entry name" value="USP_STK_Ubox_N"/>
    <property type="match status" value="1"/>
</dbReference>
<feature type="region of interest" description="Disordered" evidence="4">
    <location>
        <begin position="171"/>
        <end position="197"/>
    </location>
</feature>
<feature type="region of interest" description="Disordered" evidence="4">
    <location>
        <begin position="379"/>
        <end position="407"/>
    </location>
</feature>